<dbReference type="PROSITE" id="PS50600">
    <property type="entry name" value="ULP_PROTEASE"/>
    <property type="match status" value="1"/>
</dbReference>
<dbReference type="GO" id="GO:0008234">
    <property type="term" value="F:cysteine-type peptidase activity"/>
    <property type="evidence" value="ECO:0007669"/>
    <property type="project" value="UniProtKB-KW"/>
</dbReference>
<dbReference type="PANTHER" id="PTHR46468:SF1">
    <property type="entry name" value="SENTRIN-SPECIFIC PROTEASE 8"/>
    <property type="match status" value="1"/>
</dbReference>
<keyword evidence="3" id="KW-0378">Hydrolase</keyword>
<dbReference type="GO" id="GO:0006508">
    <property type="term" value="P:proteolysis"/>
    <property type="evidence" value="ECO:0007669"/>
    <property type="project" value="UniProtKB-KW"/>
</dbReference>
<dbReference type="EMBL" id="CAXKWB010001211">
    <property type="protein sequence ID" value="CAL4063668.1"/>
    <property type="molecule type" value="Genomic_DNA"/>
</dbReference>
<evidence type="ECO:0000256" key="1">
    <source>
        <dbReference type="ARBA" id="ARBA00005234"/>
    </source>
</evidence>
<keyword evidence="4" id="KW-0788">Thiol protease</keyword>
<dbReference type="InterPro" id="IPR003653">
    <property type="entry name" value="Peptidase_C48_C"/>
</dbReference>
<dbReference type="GO" id="GO:0000338">
    <property type="term" value="P:protein deneddylation"/>
    <property type="evidence" value="ECO:0007669"/>
    <property type="project" value="TreeGrafter"/>
</dbReference>
<feature type="domain" description="Ubiquitin-like protease family profile" evidence="5">
    <location>
        <begin position="7"/>
        <end position="112"/>
    </location>
</feature>
<gene>
    <name evidence="6" type="ORF">MNOR_LOCUS3523</name>
</gene>
<comment type="similarity">
    <text evidence="1">Belongs to the peptidase C48 family.</text>
</comment>
<dbReference type="PANTHER" id="PTHR46468">
    <property type="entry name" value="SENTRIN-SPECIFIC PROTEASE 8"/>
    <property type="match status" value="1"/>
</dbReference>
<evidence type="ECO:0000256" key="3">
    <source>
        <dbReference type="ARBA" id="ARBA00022801"/>
    </source>
</evidence>
<organism evidence="6 7">
    <name type="scientific">Meganyctiphanes norvegica</name>
    <name type="common">Northern krill</name>
    <name type="synonym">Thysanopoda norvegica</name>
    <dbReference type="NCBI Taxonomy" id="48144"/>
    <lineage>
        <taxon>Eukaryota</taxon>
        <taxon>Metazoa</taxon>
        <taxon>Ecdysozoa</taxon>
        <taxon>Arthropoda</taxon>
        <taxon>Crustacea</taxon>
        <taxon>Multicrustacea</taxon>
        <taxon>Malacostraca</taxon>
        <taxon>Eumalacostraca</taxon>
        <taxon>Eucarida</taxon>
        <taxon>Euphausiacea</taxon>
        <taxon>Euphausiidae</taxon>
        <taxon>Meganyctiphanes</taxon>
    </lineage>
</organism>
<evidence type="ECO:0000313" key="7">
    <source>
        <dbReference type="Proteomes" id="UP001497623"/>
    </source>
</evidence>
<dbReference type="SUPFAM" id="SSF54001">
    <property type="entry name" value="Cysteine proteinases"/>
    <property type="match status" value="1"/>
</dbReference>
<dbReference type="InterPro" id="IPR038765">
    <property type="entry name" value="Papain-like_cys_pep_sf"/>
</dbReference>
<sequence>MLESDGVKIYESDLDTLKDGEWFNDNVLSFAIDEMENYSTKYRNMVFVKPAISHFIKVSTDEEYVERTIRDSGIRKADWVFIPVNNNETENEGGSHWSLLLYSGNSNTFYHF</sequence>
<protein>
    <recommendedName>
        <fullName evidence="5">Ubiquitin-like protease family profile domain-containing protein</fullName>
    </recommendedName>
</protein>
<comment type="caution">
    <text evidence="6">The sequence shown here is derived from an EMBL/GenBank/DDBJ whole genome shotgun (WGS) entry which is preliminary data.</text>
</comment>
<evidence type="ECO:0000313" key="6">
    <source>
        <dbReference type="EMBL" id="CAL4063668.1"/>
    </source>
</evidence>
<evidence type="ECO:0000256" key="4">
    <source>
        <dbReference type="ARBA" id="ARBA00022807"/>
    </source>
</evidence>
<evidence type="ECO:0000256" key="2">
    <source>
        <dbReference type="ARBA" id="ARBA00022670"/>
    </source>
</evidence>
<proteinExistence type="inferred from homology"/>
<keyword evidence="2" id="KW-0645">Protease</keyword>
<name>A0AAV2PUS4_MEGNR</name>
<evidence type="ECO:0000259" key="5">
    <source>
        <dbReference type="PROSITE" id="PS50600"/>
    </source>
</evidence>
<dbReference type="GO" id="GO:0019784">
    <property type="term" value="F:deNEDDylase activity"/>
    <property type="evidence" value="ECO:0007669"/>
    <property type="project" value="InterPro"/>
</dbReference>
<keyword evidence="7" id="KW-1185">Reference proteome</keyword>
<dbReference type="InterPro" id="IPR044613">
    <property type="entry name" value="Nep1/2-like"/>
</dbReference>
<dbReference type="Proteomes" id="UP001497623">
    <property type="component" value="Unassembled WGS sequence"/>
</dbReference>
<dbReference type="AlphaFoldDB" id="A0AAV2PUS4"/>
<reference evidence="6 7" key="1">
    <citation type="submission" date="2024-05" db="EMBL/GenBank/DDBJ databases">
        <authorList>
            <person name="Wallberg A."/>
        </authorList>
    </citation>
    <scope>NUCLEOTIDE SEQUENCE [LARGE SCALE GENOMIC DNA]</scope>
</reference>
<dbReference type="Gene3D" id="3.40.395.10">
    <property type="entry name" value="Adenoviral Proteinase, Chain A"/>
    <property type="match status" value="1"/>
</dbReference>
<accession>A0AAV2PUS4</accession>